<proteinExistence type="predicted"/>
<dbReference type="InterPro" id="IPR051021">
    <property type="entry name" value="Mito_Ser/Thr_phosphatase"/>
</dbReference>
<organism evidence="2 3">
    <name type="scientific">Caldimonas caldifontis</name>
    <dbReference type="NCBI Taxonomy" id="1452508"/>
    <lineage>
        <taxon>Bacteria</taxon>
        <taxon>Pseudomonadati</taxon>
        <taxon>Pseudomonadota</taxon>
        <taxon>Betaproteobacteria</taxon>
        <taxon>Burkholderiales</taxon>
        <taxon>Sphaerotilaceae</taxon>
        <taxon>Caldimonas</taxon>
    </lineage>
</organism>
<reference evidence="2 3" key="1">
    <citation type="submission" date="2018-02" db="EMBL/GenBank/DDBJ databases">
        <title>Reclassifiation of [Polyangium] brachysporum DSM 7029 as Guopingzhaonella breviflexa gen. nov., sp. nov., a member of the family Comamonadaceae.</title>
        <authorList>
            <person name="Tang B."/>
        </authorList>
    </citation>
    <scope>NUCLEOTIDE SEQUENCE [LARGE SCALE GENOMIC DNA]</scope>
    <source>
        <strain evidence="2 3">BCRC 80649</strain>
    </source>
</reference>
<dbReference type="RefSeq" id="WP_104303264.1">
    <property type="nucleotide sequence ID" value="NZ_PSNX01000012.1"/>
</dbReference>
<sequence length="153" mass="16853">MDLILWRHAEAAVARAGQDDLERALTPKGERQAARMAEWLNQRLAQSTRVLVSPAVRTQQTAQALGRPYRTVPALAPCADVEDLLQAARWPDASEPVLIVGHQPTLGRVAALLLAGTDQAWSVKKGAVWWLRQRERDHGNPVVLQAVQSVDCL</sequence>
<dbReference type="EMBL" id="PSNX01000012">
    <property type="protein sequence ID" value="PPE65642.1"/>
    <property type="molecule type" value="Genomic_DNA"/>
</dbReference>
<dbReference type="NCBIfam" id="TIGR00249">
    <property type="entry name" value="sixA"/>
    <property type="match status" value="1"/>
</dbReference>
<dbReference type="Pfam" id="PF00300">
    <property type="entry name" value="His_Phos_1"/>
    <property type="match status" value="1"/>
</dbReference>
<evidence type="ECO:0000256" key="1">
    <source>
        <dbReference type="ARBA" id="ARBA00022801"/>
    </source>
</evidence>
<protein>
    <submittedName>
        <fullName evidence="2">Phosphohistidine phosphatase SixA</fullName>
    </submittedName>
</protein>
<dbReference type="Gene3D" id="3.40.50.1240">
    <property type="entry name" value="Phosphoglycerate mutase-like"/>
    <property type="match status" value="1"/>
</dbReference>
<dbReference type="InterPro" id="IPR004449">
    <property type="entry name" value="SixA"/>
</dbReference>
<dbReference type="Proteomes" id="UP000238605">
    <property type="component" value="Unassembled WGS sequence"/>
</dbReference>
<name>A0A2S5SSC8_9BURK</name>
<evidence type="ECO:0000313" key="3">
    <source>
        <dbReference type="Proteomes" id="UP000238605"/>
    </source>
</evidence>
<dbReference type="InterPro" id="IPR029033">
    <property type="entry name" value="His_PPase_superfam"/>
</dbReference>
<dbReference type="SUPFAM" id="SSF53254">
    <property type="entry name" value="Phosphoglycerate mutase-like"/>
    <property type="match status" value="1"/>
</dbReference>
<dbReference type="GO" id="GO:0005737">
    <property type="term" value="C:cytoplasm"/>
    <property type="evidence" value="ECO:0007669"/>
    <property type="project" value="InterPro"/>
</dbReference>
<keyword evidence="1" id="KW-0378">Hydrolase</keyword>
<dbReference type="PANTHER" id="PTHR20935">
    <property type="entry name" value="PHOSPHOGLYCERATE MUTASE-RELATED"/>
    <property type="match status" value="1"/>
</dbReference>
<dbReference type="GO" id="GO:0101006">
    <property type="term" value="F:protein histidine phosphatase activity"/>
    <property type="evidence" value="ECO:0007669"/>
    <property type="project" value="InterPro"/>
</dbReference>
<dbReference type="CDD" id="cd07067">
    <property type="entry name" value="HP_PGM_like"/>
    <property type="match status" value="1"/>
</dbReference>
<evidence type="ECO:0000313" key="2">
    <source>
        <dbReference type="EMBL" id="PPE65642.1"/>
    </source>
</evidence>
<dbReference type="InterPro" id="IPR013078">
    <property type="entry name" value="His_Pase_superF_clade-1"/>
</dbReference>
<dbReference type="SMART" id="SM00855">
    <property type="entry name" value="PGAM"/>
    <property type="match status" value="1"/>
</dbReference>
<dbReference type="AlphaFoldDB" id="A0A2S5SSC8"/>
<accession>A0A2S5SSC8</accession>
<comment type="caution">
    <text evidence="2">The sequence shown here is derived from an EMBL/GenBank/DDBJ whole genome shotgun (WGS) entry which is preliminary data.</text>
</comment>
<keyword evidence="3" id="KW-1185">Reference proteome</keyword>
<dbReference type="OrthoDB" id="9814783at2"/>
<gene>
    <name evidence="2" type="primary">sixA</name>
    <name evidence="2" type="ORF">C1704_13505</name>
</gene>